<dbReference type="EMBL" id="KZ559124">
    <property type="protein sequence ID" value="PLB40457.1"/>
    <property type="molecule type" value="Genomic_DNA"/>
</dbReference>
<dbReference type="GeneID" id="36527266"/>
<evidence type="ECO:0000313" key="2">
    <source>
        <dbReference type="EMBL" id="PLB40457.1"/>
    </source>
</evidence>
<dbReference type="RefSeq" id="XP_024674469.1">
    <property type="nucleotide sequence ID" value="XM_024820106.1"/>
</dbReference>
<dbReference type="AlphaFoldDB" id="A0A2I2FIJ6"/>
<evidence type="ECO:0000313" key="3">
    <source>
        <dbReference type="Proteomes" id="UP000234585"/>
    </source>
</evidence>
<organism evidence="2 3">
    <name type="scientific">Aspergillus candidus</name>
    <dbReference type="NCBI Taxonomy" id="41067"/>
    <lineage>
        <taxon>Eukaryota</taxon>
        <taxon>Fungi</taxon>
        <taxon>Dikarya</taxon>
        <taxon>Ascomycota</taxon>
        <taxon>Pezizomycotina</taxon>
        <taxon>Eurotiomycetes</taxon>
        <taxon>Eurotiomycetidae</taxon>
        <taxon>Eurotiales</taxon>
        <taxon>Aspergillaceae</taxon>
        <taxon>Aspergillus</taxon>
        <taxon>Aspergillus subgen. Circumdati</taxon>
    </lineage>
</organism>
<accession>A0A2I2FIJ6</accession>
<gene>
    <name evidence="2" type="ORF">BDW47DRAFT_87954</name>
</gene>
<feature type="compositionally biased region" description="Low complexity" evidence="1">
    <location>
        <begin position="27"/>
        <end position="50"/>
    </location>
</feature>
<dbReference type="Proteomes" id="UP000234585">
    <property type="component" value="Unassembled WGS sequence"/>
</dbReference>
<keyword evidence="3" id="KW-1185">Reference proteome</keyword>
<feature type="region of interest" description="Disordered" evidence="1">
    <location>
        <begin position="18"/>
        <end position="56"/>
    </location>
</feature>
<name>A0A2I2FIJ6_ASPCN</name>
<proteinExistence type="predicted"/>
<evidence type="ECO:0000256" key="1">
    <source>
        <dbReference type="SAM" id="MobiDB-lite"/>
    </source>
</evidence>
<reference evidence="2 3" key="1">
    <citation type="submission" date="2017-12" db="EMBL/GenBank/DDBJ databases">
        <authorList>
            <consortium name="DOE Joint Genome Institute"/>
            <person name="Haridas S."/>
            <person name="Kjaerbolling I."/>
            <person name="Vesth T.C."/>
            <person name="Frisvad J.C."/>
            <person name="Nybo J.L."/>
            <person name="Theobald S."/>
            <person name="Kuo A."/>
            <person name="Bowyer P."/>
            <person name="Matsuda Y."/>
            <person name="Mondo S."/>
            <person name="Lyhne E.K."/>
            <person name="Kogle M.E."/>
            <person name="Clum A."/>
            <person name="Lipzen A."/>
            <person name="Salamov A."/>
            <person name="Ngan C.Y."/>
            <person name="Daum C."/>
            <person name="Chiniquy J."/>
            <person name="Barry K."/>
            <person name="LaButti K."/>
            <person name="Simmons B.A."/>
            <person name="Magnuson J.K."/>
            <person name="Mortensen U.H."/>
            <person name="Larsen T.O."/>
            <person name="Grigoriev I.V."/>
            <person name="Baker S.E."/>
            <person name="Andersen M.R."/>
            <person name="Nordberg H.P."/>
            <person name="Cantor M.N."/>
            <person name="Hua S.X."/>
        </authorList>
    </citation>
    <scope>NUCLEOTIDE SEQUENCE [LARGE SCALE GENOMIC DNA]</scope>
    <source>
        <strain evidence="2 3">CBS 102.13</strain>
    </source>
</reference>
<protein>
    <submittedName>
        <fullName evidence="2">Uncharacterized protein</fullName>
    </submittedName>
</protein>
<sequence length="161" mass="17761">MFHHRLFASISSISRPQTILSPENPLHSQGSTHTSAHTTTTPSQPSNQPTINNQPRVPYYQHLPRSCAPWIVHIFTPSTHPSKPIHREIIGENHATGTALGTINADGSMPIDRAFVSIELVQKNVLMLGWRQVDVLSQYGCARRQCAMSAAGRRSISCCDV</sequence>